<gene>
    <name evidence="2" type="ORF">F1C79_08995</name>
</gene>
<dbReference type="InterPro" id="IPR027417">
    <property type="entry name" value="P-loop_NTPase"/>
</dbReference>
<protein>
    <submittedName>
        <fullName evidence="2">ATP-binding protein</fullName>
    </submittedName>
</protein>
<proteinExistence type="predicted"/>
<feature type="domain" description="ORC1/DEAH AAA+ ATPase" evidence="1">
    <location>
        <begin position="38"/>
        <end position="169"/>
    </location>
</feature>
<dbReference type="Proteomes" id="UP000326659">
    <property type="component" value="Chromosome"/>
</dbReference>
<reference evidence="2 3" key="1">
    <citation type="submission" date="2019-09" db="EMBL/GenBank/DDBJ databases">
        <title>Prosopis cineraria nodule microbiome.</title>
        <authorList>
            <person name="Chaluvadi S.R."/>
            <person name="Ali R."/>
            <person name="Wang X."/>
        </authorList>
    </citation>
    <scope>NUCLEOTIDE SEQUENCE [LARGE SCALE GENOMIC DNA]</scope>
    <source>
        <strain evidence="2 3">BG1</strain>
    </source>
</reference>
<dbReference type="EMBL" id="CP043626">
    <property type="protein sequence ID" value="QEY71752.1"/>
    <property type="molecule type" value="Genomic_DNA"/>
</dbReference>
<keyword evidence="2" id="KW-0067">ATP-binding</keyword>
<accession>A0A9X7R3T3</accession>
<dbReference type="KEGG" id="pden:F1C79_08995"/>
<dbReference type="SUPFAM" id="SSF52540">
    <property type="entry name" value="P-loop containing nucleoside triphosphate hydrolases"/>
    <property type="match status" value="1"/>
</dbReference>
<evidence type="ECO:0000259" key="1">
    <source>
        <dbReference type="Pfam" id="PF13401"/>
    </source>
</evidence>
<dbReference type="Pfam" id="PF13401">
    <property type="entry name" value="AAA_22"/>
    <property type="match status" value="1"/>
</dbReference>
<organism evidence="2 3">
    <name type="scientific">Pseudomonas denitrificans</name>
    <dbReference type="NCBI Taxonomy" id="43306"/>
    <lineage>
        <taxon>Bacteria</taxon>
        <taxon>Pseudomonadati</taxon>
        <taxon>Pseudomonadota</taxon>
        <taxon>Gammaproteobacteria</taxon>
        <taxon>Pseudomonadales</taxon>
        <taxon>Pseudomonadaceae</taxon>
        <taxon>Halopseudomonas</taxon>
    </lineage>
</organism>
<evidence type="ECO:0000313" key="3">
    <source>
        <dbReference type="Proteomes" id="UP000326659"/>
    </source>
</evidence>
<dbReference type="GO" id="GO:0016887">
    <property type="term" value="F:ATP hydrolysis activity"/>
    <property type="evidence" value="ECO:0007669"/>
    <property type="project" value="InterPro"/>
</dbReference>
<keyword evidence="2" id="KW-0547">Nucleotide-binding</keyword>
<name>A0A9X7R3T3_PSEDE</name>
<keyword evidence="3" id="KW-1185">Reference proteome</keyword>
<dbReference type="RefSeq" id="WP_151187145.1">
    <property type="nucleotide sequence ID" value="NZ_CP043626.1"/>
</dbReference>
<dbReference type="GO" id="GO:0005524">
    <property type="term" value="F:ATP binding"/>
    <property type="evidence" value="ECO:0007669"/>
    <property type="project" value="UniProtKB-KW"/>
</dbReference>
<evidence type="ECO:0000313" key="2">
    <source>
        <dbReference type="EMBL" id="QEY71752.1"/>
    </source>
</evidence>
<sequence length="315" mass="36394">MYDPDHPVITTEFLIATPEIKRVCEIALDRIFMRRTGVIFYGPSRLGKSRCFEVLNDSLSRYVPRAYVIRVVPVDREGQRCTQIIMQLADSLGYGDVRKSRDTRYIVLKYLVNTIYLRIKELGCNQCVCLLDEFQRLRSDDLYQLVDLYNLLEMRGVKLTVVSFAMPEVIPMRGMLINTEQRQITARLMSELIEFKGCRDVTDIEAILNGYDVFTEYPKGSGISFTKAFLPEAFGGGFRLLTYAPHLWQAMNSYASGPYVNNLPMQHILEALTNILRWHSKDDSRDLKLSEDDFYEAVRSGNFEEFCKVEVLPKK</sequence>
<dbReference type="InterPro" id="IPR049945">
    <property type="entry name" value="AAA_22"/>
</dbReference>
<dbReference type="AlphaFoldDB" id="A0A9X7R3T3"/>
<dbReference type="OrthoDB" id="8903747at2"/>
<dbReference type="Gene3D" id="3.40.50.300">
    <property type="entry name" value="P-loop containing nucleotide triphosphate hydrolases"/>
    <property type="match status" value="1"/>
</dbReference>